<keyword evidence="15" id="KW-0693">Viral RNA replication</keyword>
<dbReference type="Proteomes" id="UP000679447">
    <property type="component" value="Segment"/>
</dbReference>
<dbReference type="KEGG" id="vg:80535548"/>
<reference evidence="29" key="1">
    <citation type="journal article" date="2018" name="Acta Virol.">
        <title>Two Rhabdoviridae: Dillard's Draw virus, a?putative new virus, and Merida virus from Culex tarsalis (Diptera: Culicidae) in New Mexico, USA.</title>
        <authorList>
            <person name="Reeves W.K."/>
            <person name="Miller M.M."/>
            <person name="Gruner W.E."/>
        </authorList>
    </citation>
    <scope>NUCLEOTIDE SEQUENCE</scope>
    <source>
        <strain evidence="29">DDrV-2015</strain>
    </source>
</reference>
<dbReference type="InterPro" id="IPR025786">
    <property type="entry name" value="Mononega_L_MeTrfase"/>
</dbReference>
<comment type="subcellular location">
    <subcellularLocation>
        <location evidence="1">Host cytoplasm</location>
    </subcellularLocation>
    <subcellularLocation>
        <location evidence="2">Virion</location>
    </subcellularLocation>
</comment>
<evidence type="ECO:0000256" key="2">
    <source>
        <dbReference type="ARBA" id="ARBA00004328"/>
    </source>
</evidence>
<feature type="domain" description="RdRp catalytic" evidence="27">
    <location>
        <begin position="572"/>
        <end position="758"/>
    </location>
</feature>
<dbReference type="GeneID" id="80535548"/>
<evidence type="ECO:0000256" key="24">
    <source>
        <dbReference type="ARBA" id="ARBA00047332"/>
    </source>
</evidence>
<organism evidence="29">
    <name type="scientific">Dillard's Draw virus</name>
    <dbReference type="NCBI Taxonomy" id="2315722"/>
    <lineage>
        <taxon>Viruses</taxon>
        <taxon>Riboviria</taxon>
        <taxon>Orthornavirae</taxon>
        <taxon>Negarnaviricota</taxon>
        <taxon>Haploviricotina</taxon>
        <taxon>Monjiviricetes</taxon>
        <taxon>Mononegavirales</taxon>
        <taxon>Rhabdoviridae</taxon>
        <taxon>Alpharhabdovirinae</taxon>
        <taxon>Sunrhavirus</taxon>
        <taxon>Sunrhavirus dillard</taxon>
    </lineage>
</organism>
<dbReference type="GO" id="GO:0005524">
    <property type="term" value="F:ATP binding"/>
    <property type="evidence" value="ECO:0007669"/>
    <property type="project" value="UniProtKB-KW"/>
</dbReference>
<evidence type="ECO:0000256" key="14">
    <source>
        <dbReference type="ARBA" id="ARBA00022844"/>
    </source>
</evidence>
<dbReference type="GO" id="GO:0004482">
    <property type="term" value="F:mRNA 5'-cap (guanine-N7-)-methyltransferase activity"/>
    <property type="evidence" value="ECO:0007669"/>
    <property type="project" value="InterPro"/>
</dbReference>
<evidence type="ECO:0000256" key="19">
    <source>
        <dbReference type="ARBA" id="ARBA00024494"/>
    </source>
</evidence>
<evidence type="ECO:0000256" key="18">
    <source>
        <dbReference type="ARBA" id="ARBA00023268"/>
    </source>
</evidence>
<accession>A0A385KKY4</accession>
<dbReference type="InterPro" id="IPR026890">
    <property type="entry name" value="Mononeg_mRNAcap"/>
</dbReference>
<comment type="catalytic activity">
    <reaction evidence="20">
        <text>a 5'-end (5'-triphosphoguanosine)-(2'-O-methyladenylyl)-adenylyl-cytidylyl-adenosine in mRNA + S-adenosyl-L-methionine = a 5'-end (N(7)-methyl 5'-triphosphoguanosine)-(2'-O-methyladenylyl)-adenylyl-cytidylyl-adenosine in mRNA + S-adenosyl-L-homocysteine</text>
        <dbReference type="Rhea" id="RHEA:65440"/>
        <dbReference type="Rhea" id="RHEA-COMP:16798"/>
        <dbReference type="Rhea" id="RHEA-COMP:16801"/>
        <dbReference type="ChEBI" id="CHEBI:57856"/>
        <dbReference type="ChEBI" id="CHEBI:59789"/>
        <dbReference type="ChEBI" id="CHEBI:156482"/>
        <dbReference type="ChEBI" id="CHEBI:156483"/>
    </reaction>
</comment>
<comment type="catalytic activity">
    <reaction evidence="26">
        <text>GTP + H2O = GDP + phosphate + H(+)</text>
        <dbReference type="Rhea" id="RHEA:19669"/>
        <dbReference type="ChEBI" id="CHEBI:15377"/>
        <dbReference type="ChEBI" id="CHEBI:15378"/>
        <dbReference type="ChEBI" id="CHEBI:37565"/>
        <dbReference type="ChEBI" id="CHEBI:43474"/>
        <dbReference type="ChEBI" id="CHEBI:58189"/>
    </reaction>
</comment>
<evidence type="ECO:0000256" key="5">
    <source>
        <dbReference type="ARBA" id="ARBA00022484"/>
    </source>
</evidence>
<evidence type="ECO:0000256" key="13">
    <source>
        <dbReference type="ARBA" id="ARBA00022840"/>
    </source>
</evidence>
<dbReference type="Pfam" id="PF21080">
    <property type="entry name" value="Methyltrans_Mon_1st"/>
    <property type="match status" value="1"/>
</dbReference>
<comment type="catalytic activity">
    <reaction evidence="25">
        <text>a 5'-end (5'-triphosphoguanosine)-adenylyl-adenylyl-cytidylyl-adenosine in mRNA + 2 S-adenosyl-L-methionine = a 5'-end (N(7)-methyl 5'-triphosphoguanosine)-(2'-O-methyladenylyl)-adenylyl-cytidylyl-adenosine in mRNA + 2 S-adenosyl-L-homocysteine + H(+)</text>
        <dbReference type="Rhea" id="RHEA:65376"/>
        <dbReference type="Rhea" id="RHEA-COMP:16797"/>
        <dbReference type="Rhea" id="RHEA-COMP:16798"/>
        <dbReference type="ChEBI" id="CHEBI:15378"/>
        <dbReference type="ChEBI" id="CHEBI:57856"/>
        <dbReference type="ChEBI" id="CHEBI:59789"/>
        <dbReference type="ChEBI" id="CHEBI:156483"/>
        <dbReference type="ChEBI" id="CHEBI:156484"/>
        <dbReference type="EC" id="2.1.1.375"/>
    </reaction>
</comment>
<dbReference type="GO" id="GO:0016787">
    <property type="term" value="F:hydrolase activity"/>
    <property type="evidence" value="ECO:0007669"/>
    <property type="project" value="UniProtKB-KW"/>
</dbReference>
<feature type="domain" description="Mononegavirus-type SAM-dependent 2'-O-MTase" evidence="28">
    <location>
        <begin position="1593"/>
        <end position="1789"/>
    </location>
</feature>
<keyword evidence="7" id="KW-0507">mRNA processing</keyword>
<keyword evidence="6" id="KW-0489">Methyltransferase</keyword>
<dbReference type="InterPro" id="IPR048397">
    <property type="entry name" value="Methyltrans_Mon_CD"/>
</dbReference>
<keyword evidence="13" id="KW-0067">ATP-binding</keyword>
<evidence type="ECO:0000256" key="12">
    <source>
        <dbReference type="ARBA" id="ARBA00022801"/>
    </source>
</evidence>
<evidence type="ECO:0000256" key="9">
    <source>
        <dbReference type="ARBA" id="ARBA00022691"/>
    </source>
</evidence>
<name>A0A385KKY4_9RHAB</name>
<dbReference type="NCBIfam" id="TIGR04198">
    <property type="entry name" value="paramyx_RNAcap"/>
    <property type="match status" value="1"/>
</dbReference>
<dbReference type="GO" id="GO:0003968">
    <property type="term" value="F:RNA-directed RNA polymerase activity"/>
    <property type="evidence" value="ECO:0007669"/>
    <property type="project" value="UniProtKB-KW"/>
</dbReference>
<dbReference type="InterPro" id="IPR039736">
    <property type="entry name" value="L_poly_C"/>
</dbReference>
<evidence type="ECO:0000313" key="29">
    <source>
        <dbReference type="EMBL" id="AXZ78339.1"/>
    </source>
</evidence>
<evidence type="ECO:0000256" key="21">
    <source>
        <dbReference type="ARBA" id="ARBA00026099"/>
    </source>
</evidence>
<evidence type="ECO:0000313" key="30">
    <source>
        <dbReference type="Proteomes" id="UP000679447"/>
    </source>
</evidence>
<dbReference type="Pfam" id="PF00946">
    <property type="entry name" value="Mononeg_RNA_pol"/>
    <property type="match status" value="1"/>
</dbReference>
<evidence type="ECO:0000256" key="16">
    <source>
        <dbReference type="ARBA" id="ARBA00023042"/>
    </source>
</evidence>
<evidence type="ECO:0000256" key="10">
    <source>
        <dbReference type="ARBA" id="ARBA00022695"/>
    </source>
</evidence>
<evidence type="ECO:0000259" key="27">
    <source>
        <dbReference type="PROSITE" id="PS50526"/>
    </source>
</evidence>
<keyword evidence="10" id="KW-0548">Nucleotidyltransferase</keyword>
<dbReference type="InterPro" id="IPR039530">
    <property type="entry name" value="L_methyltransferase_rhabdo"/>
</dbReference>
<keyword evidence="12" id="KW-0378">Hydrolase</keyword>
<evidence type="ECO:0000256" key="1">
    <source>
        <dbReference type="ARBA" id="ARBA00004192"/>
    </source>
</evidence>
<evidence type="ECO:0000256" key="11">
    <source>
        <dbReference type="ARBA" id="ARBA00022741"/>
    </source>
</evidence>
<dbReference type="Pfam" id="PF14318">
    <property type="entry name" value="Mononeg_mRNAcap"/>
    <property type="match status" value="1"/>
</dbReference>
<protein>
    <recommendedName>
        <fullName evidence="23">Replicase</fullName>
        <ecNumber evidence="21">2.1.1.375</ecNumber>
        <ecNumber evidence="3">2.7.7.48</ecNumber>
        <ecNumber evidence="4">2.7.7.88</ecNumber>
    </recommendedName>
    <alternativeName>
        <fullName evidence="22">Transcriptase</fullName>
    </alternativeName>
</protein>
<comment type="catalytic activity">
    <reaction evidence="19">
        <text>a 5'-end triphospho-adenylyl-adenylyl-cytidylyl-adenosine in mRNA + GDP + H(+) = a 5'-end (5'-triphosphoguanosine)-adenylyl-adenylyl-cytidylyl-adenosine in mRNA + diphosphate</text>
        <dbReference type="Rhea" id="RHEA:65436"/>
        <dbReference type="Rhea" id="RHEA-COMP:16797"/>
        <dbReference type="Rhea" id="RHEA-COMP:16799"/>
        <dbReference type="ChEBI" id="CHEBI:15378"/>
        <dbReference type="ChEBI" id="CHEBI:33019"/>
        <dbReference type="ChEBI" id="CHEBI:58189"/>
        <dbReference type="ChEBI" id="CHEBI:156484"/>
        <dbReference type="ChEBI" id="CHEBI:156503"/>
        <dbReference type="EC" id="2.7.7.88"/>
    </reaction>
</comment>
<keyword evidence="14" id="KW-0946">Virion</keyword>
<dbReference type="PROSITE" id="PS51590">
    <property type="entry name" value="SAM_MT_MNV_L"/>
    <property type="match status" value="1"/>
</dbReference>
<sequence>MDDYDPLIEDTVGPDRRKPKRLNLTDYCLQSPLLTEVQDKISQWKNRELSSLDDDWMFVLRRTKDEIKSWTETHKWFGSLLLSIKEVEKTKTPYLNLWRSFSSRDAKIADSVVQSFAQGIDLSIKNFSRIDDVGCEGYGEIGLVCHLLICVMNNIKNPCFKKITGDTMKREVMPSGKVIGIWDHPLLGIINFNQDFATVQGGYLLEKNFIMMMKDVTLGRYCICVGENIIGQDMKFIKDVWIKGDEEMKTFGNEVYDSIKLIEALCSERMIQLGQEKRPAIRIPSDFSDFLQTTTDELESAGRTFPKWIRERLKETDDVELVIEIYGMFRIWGHPYIDLLKGLDQLHHNVTLKKNIDEEFANQLASDLAYKVLENRYKIENKWYVDKTKLSEDCKIRGHILEDTWPTPLEIQEFGDNFHNLPLIPCFEIPDFVDPSMLMGDKAHSLQLEDVIKDIEKGGKGMVKTERVLKTFLNKEQLDVKEFLKNVEEKGFSKSDLVIGLKAKERELKIIGRYFALMSWLLRTYFVLTELLIKEHFIPLFDGITMADDLKNVIGKMISRSDGQGRDDYKEVTYANHMDYSKWNNHQRGKINNPTFRVMGQFLGYPNLIVRTHEIFEQSLVYYAGDKTLLKVVSGTVVPSGTNISCWQGQAGGLEGLRQKGWTITSLLMIERVSRMRNTKITTLAQGDNQIVCCSFKLSYGNDEAVMKSCLDEIYDQNKKIMMDIQNNAQKMGLIIKMEETMTSTELINYGKNIVYRGNLCNPKSKRFARMCTLNNDCLPNFANCLSTTSSLSLSIGHFDFTPLNGIRSYITFGSMGINLLSMYDPCLDDRILTTNRKEFVIRSLFMDPSIGGVCGVNLNRFLIRSFPDPVTEALSFWKIVGENTKDPLIMKVAIGCFNPNVSRGVENDITLLIENPTSLNIPSGLSPTNLIRQEIKLALFQKSHSIKNKLVQDVTKMAYKEDSLFISFVKTISPLFPRLLSQLKTGTVIGIRDSITGIYENSRTIRKEFCEMFRDDFDDLVIRSEHQSLKVLDKTAKQIVGNFKCSSIQADALRKSSWGSDIIGVTIPHPCEVLLPPKEIELHDCTDHHSAFITTVSNKERKDVINGRGPCVPYLGSATSEGTSILTPWEKEAKIPFLKRVMKLRTPIGWFVSNESNLGKSIKNIIEAVVGPNRLQITQDFKRTGSAIHRYGCERQSAGGYSAISPCLLMRLFTTTDTMVGMETKNYDFMFQANIIYSQTLASVKIHNENQGTTIFHSHLKCKTCVREIQDITVDSKIIYNPDSFYQKIKEWMPTIDDAWRSRVTAPILTGNVEDYTRREITFNVGQTIGFVFTHMFFQGKVKDMESALFPVTLRNKLDPEPFLNGLVAGIAVGSATQFLSNKIPAKITYPKEGIVGVGCRVINSLVLNPSFLSLVKEGPLSIHMAKSAHKTPASYPTSAMDSGVICKMFLKQLLSSGVGKFKIKKPVMIFSDMIDPALISAYTTGCQIYESLTASVKNVKQMIRLKNTNISNRSKKDDLSVDPTLPVILISSEIRHLAKFNIRLEIEESRYQFGQEWTGDVYSTHLEFSPEVPTNTISVPQVLNPIVGICRLAQMATGSHYKVRSIINHYKMSTQFFLSGGDGSGGITSAILRHNKQSKGIFNSLLILEGVTLKGSAPSPPAAVYALGPDRNRCINLNTCWRNPSDLSEKKTWEYFKTLVEREGKKLDLIVLDMEITEREIALKICTLLCEYGKILIKDTGNVIYKTYLAEFGRADGIPHQFAQFFDEMIATQTSATSGNSSEIYLILRQPIGRPITRYISGLSIMKVSATNLVYEEYDSAARRAQVLLQTNPWKGMPKELIPPLDSEAQIALEVLKVPGGIIHTLISSPGKASKPDKCFALISIVDFYMFKTGMTGKLHIPGDQQCKTYMAFLIASLMALECHSDMPKISHLVKYINKGMILKFKQENHRGKKVQAWELSNSGKELWLKDQGSPLNGFGRTMNRILGSTLMGGDAIFGVKRTKALKLTGILQVAQGKMIPRSIKQKGAIYQGDIIKSSEDACMNYE</sequence>
<evidence type="ECO:0000256" key="8">
    <source>
        <dbReference type="ARBA" id="ARBA00022679"/>
    </source>
</evidence>
<keyword evidence="16" id="KW-0506">mRNA capping</keyword>
<dbReference type="EC" id="2.1.1.375" evidence="21"/>
<evidence type="ECO:0000256" key="22">
    <source>
        <dbReference type="ARBA" id="ARBA00030436"/>
    </source>
</evidence>
<evidence type="ECO:0000256" key="3">
    <source>
        <dbReference type="ARBA" id="ARBA00012494"/>
    </source>
</evidence>
<evidence type="ECO:0000256" key="4">
    <source>
        <dbReference type="ARBA" id="ARBA00012582"/>
    </source>
</evidence>
<evidence type="ECO:0000256" key="15">
    <source>
        <dbReference type="ARBA" id="ARBA00022953"/>
    </source>
</evidence>
<dbReference type="GO" id="GO:0044423">
    <property type="term" value="C:virion component"/>
    <property type="evidence" value="ECO:0007669"/>
    <property type="project" value="UniProtKB-KW"/>
</dbReference>
<evidence type="ECO:0000256" key="26">
    <source>
        <dbReference type="ARBA" id="ARBA00048548"/>
    </source>
</evidence>
<keyword evidence="17" id="KW-1035">Host cytoplasm</keyword>
<dbReference type="RefSeq" id="YP_010797591.1">
    <property type="nucleotide sequence ID" value="NC_076211.1"/>
</dbReference>
<comment type="catalytic activity">
    <reaction evidence="24">
        <text>a 5'-end (5'-triphosphoguanosine)-adenylyl-adenylyl-cytidylyl-adenosine in mRNA + S-adenosyl-L-methionine = a 5'-end (5'-triphosphoguanosine)-(2'-O-methyladenylyl)-adenylyl-cytidylyl-adenosine in mRNA + S-adenosyl-L-homocysteine + H(+)</text>
        <dbReference type="Rhea" id="RHEA:65380"/>
        <dbReference type="Rhea" id="RHEA-COMP:16797"/>
        <dbReference type="Rhea" id="RHEA-COMP:16801"/>
        <dbReference type="ChEBI" id="CHEBI:15378"/>
        <dbReference type="ChEBI" id="CHEBI:57856"/>
        <dbReference type="ChEBI" id="CHEBI:59789"/>
        <dbReference type="ChEBI" id="CHEBI:156482"/>
        <dbReference type="ChEBI" id="CHEBI:156484"/>
    </reaction>
</comment>
<dbReference type="Pfam" id="PF14314">
    <property type="entry name" value="Methyltrans_Mon_2nd"/>
    <property type="match status" value="1"/>
</dbReference>
<keyword evidence="5 29" id="KW-0696">RNA-directed RNA polymerase</keyword>
<keyword evidence="18" id="KW-0511">Multifunctional enzyme</keyword>
<dbReference type="InterPro" id="IPR014023">
    <property type="entry name" value="Mononeg_RNA_pol_cat"/>
</dbReference>
<keyword evidence="11" id="KW-0547">Nucleotide-binding</keyword>
<evidence type="ECO:0000259" key="28">
    <source>
        <dbReference type="PROSITE" id="PS51590"/>
    </source>
</evidence>
<dbReference type="PROSITE" id="PS50526">
    <property type="entry name" value="RDRP_SSRNA_NEG_NONSEG"/>
    <property type="match status" value="1"/>
</dbReference>
<keyword evidence="30" id="KW-1185">Reference proteome</keyword>
<evidence type="ECO:0000256" key="23">
    <source>
        <dbReference type="ARBA" id="ARBA00031012"/>
    </source>
</evidence>
<dbReference type="EMBL" id="MG251664">
    <property type="protein sequence ID" value="AXZ78339.1"/>
    <property type="molecule type" value="Viral_cRNA"/>
</dbReference>
<evidence type="ECO:0000256" key="7">
    <source>
        <dbReference type="ARBA" id="ARBA00022664"/>
    </source>
</evidence>
<keyword evidence="9" id="KW-0949">S-adenosyl-L-methionine</keyword>
<dbReference type="EC" id="2.7.7.88" evidence="4"/>
<evidence type="ECO:0000256" key="20">
    <source>
        <dbReference type="ARBA" id="ARBA00024499"/>
    </source>
</evidence>
<evidence type="ECO:0000256" key="17">
    <source>
        <dbReference type="ARBA" id="ARBA00023200"/>
    </source>
</evidence>
<dbReference type="GO" id="GO:0030430">
    <property type="term" value="C:host cell cytoplasm"/>
    <property type="evidence" value="ECO:0007669"/>
    <property type="project" value="UniProtKB-SubCell"/>
</dbReference>
<evidence type="ECO:0000256" key="6">
    <source>
        <dbReference type="ARBA" id="ARBA00022603"/>
    </source>
</evidence>
<evidence type="ECO:0000256" key="25">
    <source>
        <dbReference type="ARBA" id="ARBA00047370"/>
    </source>
</evidence>
<dbReference type="EC" id="2.7.7.48" evidence="3"/>
<keyword evidence="8" id="KW-0808">Transferase</keyword>
<proteinExistence type="predicted"/>